<dbReference type="EMBL" id="BPLR01008027">
    <property type="protein sequence ID" value="GIY21526.1"/>
    <property type="molecule type" value="Genomic_DNA"/>
</dbReference>
<reference evidence="1 2" key="1">
    <citation type="submission" date="2021-06" db="EMBL/GenBank/DDBJ databases">
        <title>Caerostris extrusa draft genome.</title>
        <authorList>
            <person name="Kono N."/>
            <person name="Arakawa K."/>
        </authorList>
    </citation>
    <scope>NUCLEOTIDE SEQUENCE [LARGE SCALE GENOMIC DNA]</scope>
</reference>
<protein>
    <submittedName>
        <fullName evidence="1">Uncharacterized protein</fullName>
    </submittedName>
</protein>
<comment type="caution">
    <text evidence="1">The sequence shown here is derived from an EMBL/GenBank/DDBJ whole genome shotgun (WGS) entry which is preliminary data.</text>
</comment>
<dbReference type="Proteomes" id="UP001054945">
    <property type="component" value="Unassembled WGS sequence"/>
</dbReference>
<proteinExistence type="predicted"/>
<organism evidence="1 2">
    <name type="scientific">Caerostris extrusa</name>
    <name type="common">Bark spider</name>
    <name type="synonym">Caerostris bankana</name>
    <dbReference type="NCBI Taxonomy" id="172846"/>
    <lineage>
        <taxon>Eukaryota</taxon>
        <taxon>Metazoa</taxon>
        <taxon>Ecdysozoa</taxon>
        <taxon>Arthropoda</taxon>
        <taxon>Chelicerata</taxon>
        <taxon>Arachnida</taxon>
        <taxon>Araneae</taxon>
        <taxon>Araneomorphae</taxon>
        <taxon>Entelegynae</taxon>
        <taxon>Araneoidea</taxon>
        <taxon>Araneidae</taxon>
        <taxon>Caerostris</taxon>
    </lineage>
</organism>
<evidence type="ECO:0000313" key="2">
    <source>
        <dbReference type="Proteomes" id="UP001054945"/>
    </source>
</evidence>
<name>A0AAV4RKW4_CAEEX</name>
<sequence length="125" mass="14817">MLFKRYTVGYRFYDLYQCLRRKSRLLFNHFLKKVVATRIVFYKNWKPNLHYETYCEILLAKQRFMSIPLIIISRIANNGWVAVRPSQVRLSMLDEKVEFRKLQGAGLLLEGQAPRDWGKGEVGDS</sequence>
<evidence type="ECO:0000313" key="1">
    <source>
        <dbReference type="EMBL" id="GIY21526.1"/>
    </source>
</evidence>
<accession>A0AAV4RKW4</accession>
<dbReference type="AlphaFoldDB" id="A0AAV4RKW4"/>
<gene>
    <name evidence="1" type="ORF">CEXT_96651</name>
</gene>
<keyword evidence="2" id="KW-1185">Reference proteome</keyword>